<proteinExistence type="predicted"/>
<comment type="caution">
    <text evidence="3">The sequence shown here is derived from an EMBL/GenBank/DDBJ whole genome shotgun (WGS) entry which is preliminary data.</text>
</comment>
<gene>
    <name evidence="2" type="ORF">SCF082_LOCUS53444</name>
    <name evidence="3" type="ORF">SCF082_LOCUS53490</name>
</gene>
<name>A0ABP0ST27_9DINO</name>
<protein>
    <submittedName>
        <fullName evidence="3">Uncharacterized protein</fullName>
    </submittedName>
</protein>
<organism evidence="3 4">
    <name type="scientific">Durusdinium trenchii</name>
    <dbReference type="NCBI Taxonomy" id="1381693"/>
    <lineage>
        <taxon>Eukaryota</taxon>
        <taxon>Sar</taxon>
        <taxon>Alveolata</taxon>
        <taxon>Dinophyceae</taxon>
        <taxon>Suessiales</taxon>
        <taxon>Symbiodiniaceae</taxon>
        <taxon>Durusdinium</taxon>
    </lineage>
</organism>
<dbReference type="Proteomes" id="UP001642464">
    <property type="component" value="Unassembled WGS sequence"/>
</dbReference>
<evidence type="ECO:0000313" key="3">
    <source>
        <dbReference type="EMBL" id="CAK9115586.1"/>
    </source>
</evidence>
<dbReference type="EMBL" id="CAXAMM010044661">
    <property type="protein sequence ID" value="CAK9115586.1"/>
    <property type="molecule type" value="Genomic_DNA"/>
</dbReference>
<dbReference type="EMBL" id="CAXAMM010044639">
    <property type="protein sequence ID" value="CAK9115474.1"/>
    <property type="molecule type" value="Genomic_DNA"/>
</dbReference>
<feature type="compositionally biased region" description="Acidic residues" evidence="1">
    <location>
        <begin position="129"/>
        <end position="139"/>
    </location>
</feature>
<feature type="region of interest" description="Disordered" evidence="1">
    <location>
        <begin position="126"/>
        <end position="153"/>
    </location>
</feature>
<evidence type="ECO:0000313" key="2">
    <source>
        <dbReference type="EMBL" id="CAK9115474.1"/>
    </source>
</evidence>
<keyword evidence="4" id="KW-1185">Reference proteome</keyword>
<sequence length="387" mass="42733">MKRFVADDMGDKSVKDIKEFMCQWCNENFTNLRIITQELKVFVGDDEQDDNEVIATGISECFVEPTDRVVQCYARDTNAKIYNVIVQDEYEQSIDSLEVTGNTTLQELADIHNHFGDKLYFTMCANPASDDESSDEESVPETTTQVPDDALTEADTVPTTVADANEPEDEPVTGAVTLSYGDGVTKEIDISAVKTLGQFRKKCEEVTKISGNDFRFKIGDVEVFQKNAIHLKTGIRAGMTALSDTIRVAVEKADVSGIDGLRYLIDNCSSDAFLGEAMDATDRKKSKTNSVDVRVHKFAKSILGEKMQKLLEQKGNVEMSIESCCTAVHFIFTKTCSEIENFDLSSVRSMVDKRKSFLAGQSARPSASADTGVDAVTNALRDTRMAD</sequence>
<accession>A0ABP0ST27</accession>
<evidence type="ECO:0000256" key="1">
    <source>
        <dbReference type="SAM" id="MobiDB-lite"/>
    </source>
</evidence>
<evidence type="ECO:0000313" key="4">
    <source>
        <dbReference type="Proteomes" id="UP001642464"/>
    </source>
</evidence>
<reference evidence="3 4" key="1">
    <citation type="submission" date="2024-02" db="EMBL/GenBank/DDBJ databases">
        <authorList>
            <person name="Chen Y."/>
            <person name="Shah S."/>
            <person name="Dougan E. K."/>
            <person name="Thang M."/>
            <person name="Chan C."/>
        </authorList>
    </citation>
    <scope>NUCLEOTIDE SEQUENCE [LARGE SCALE GENOMIC DNA]</scope>
</reference>